<organism evidence="1">
    <name type="scientific">Mesocestoides corti</name>
    <name type="common">Flatworm</name>
    <dbReference type="NCBI Taxonomy" id="53468"/>
    <lineage>
        <taxon>Eukaryota</taxon>
        <taxon>Metazoa</taxon>
        <taxon>Spiralia</taxon>
        <taxon>Lophotrochozoa</taxon>
        <taxon>Platyhelminthes</taxon>
        <taxon>Cestoda</taxon>
        <taxon>Eucestoda</taxon>
        <taxon>Cyclophyllidea</taxon>
        <taxon>Mesocestoididae</taxon>
        <taxon>Mesocestoides</taxon>
    </lineage>
</organism>
<name>A0A5K3G5I4_MESCO</name>
<dbReference type="WBParaSite" id="MCU_014705-RA">
    <property type="protein sequence ID" value="MCU_014705-RA"/>
    <property type="gene ID" value="MCU_014705"/>
</dbReference>
<protein>
    <submittedName>
        <fullName evidence="1">Uncharacterized protein</fullName>
    </submittedName>
</protein>
<proteinExistence type="predicted"/>
<dbReference type="AlphaFoldDB" id="A0A5K3G5I4"/>
<sequence length="103" mass="11775">MLDHLASANPVSLCDPVACGKGRQPTREGHGRDAVYNERRGQRGGLGWKSSGILQWRRIRAKTCWTTWPQPILCLSVFQWHARKVSSQTEKDTMEVQYNERHG</sequence>
<evidence type="ECO:0000313" key="1">
    <source>
        <dbReference type="WBParaSite" id="MCU_014705-RA"/>
    </source>
</evidence>
<accession>A0A5K3G5I4</accession>
<reference evidence="1" key="1">
    <citation type="submission" date="2019-11" db="UniProtKB">
        <authorList>
            <consortium name="WormBaseParasite"/>
        </authorList>
    </citation>
    <scope>IDENTIFICATION</scope>
</reference>